<dbReference type="Gene3D" id="1.10.260.40">
    <property type="entry name" value="lambda repressor-like DNA-binding domains"/>
    <property type="match status" value="1"/>
</dbReference>
<evidence type="ECO:0000259" key="3">
    <source>
        <dbReference type="PROSITE" id="PS50943"/>
    </source>
</evidence>
<comment type="caution">
    <text evidence="4">The sequence shown here is derived from an EMBL/GenBank/DDBJ whole genome shotgun (WGS) entry which is preliminary data.</text>
</comment>
<accession>A0A7X6N4A8</accession>
<dbReference type="EMBL" id="JAAXPN010000015">
    <property type="protein sequence ID" value="NKZ25027.1"/>
    <property type="molecule type" value="Genomic_DNA"/>
</dbReference>
<evidence type="ECO:0000313" key="4">
    <source>
        <dbReference type="EMBL" id="NKZ25027.1"/>
    </source>
</evidence>
<dbReference type="InterPro" id="IPR010982">
    <property type="entry name" value="Lambda_DNA-bd_dom_sf"/>
</dbReference>
<gene>
    <name evidence="4" type="ORF">HF964_09555</name>
</gene>
<dbReference type="RefSeq" id="WP_168722818.1">
    <property type="nucleotide sequence ID" value="NZ_JAAXPN010000015.1"/>
</dbReference>
<protein>
    <submittedName>
        <fullName evidence="4">Helix-turn-helix domain-containing protein</fullName>
    </submittedName>
</protein>
<feature type="transmembrane region" description="Helical" evidence="2">
    <location>
        <begin position="86"/>
        <end position="107"/>
    </location>
</feature>
<proteinExistence type="predicted"/>
<keyword evidence="5" id="KW-1185">Reference proteome</keyword>
<sequence length="252" mass="28795">MELGQRLKECRIALNKTQQQMAMDLHVTRQTVSHWENNDTYPSLDMLVTLSDYLGFSLDTTLKEEGTEMIDSINKELVMGKKYKKFVLLIGGIAIAFLLFIGILTYGRATQNNFIDRFNPFLKETYGYALLPEQVTTKKVKLKEQTTNKYGKTITKQVTVNMPQPVDAYVLSDIFGEGEWLKFQVGMIPKGQNYAVVLHKGSYVKRAKLITKNEVPSLYRNNIGNSDQYMKYDKKNMGPRNSFNPFSNTSGL</sequence>
<organism evidence="4 5">
    <name type="scientific">Periweissella fabalis</name>
    <dbReference type="NCBI Taxonomy" id="1070421"/>
    <lineage>
        <taxon>Bacteria</taxon>
        <taxon>Bacillati</taxon>
        <taxon>Bacillota</taxon>
        <taxon>Bacilli</taxon>
        <taxon>Lactobacillales</taxon>
        <taxon>Lactobacillaceae</taxon>
        <taxon>Periweissella</taxon>
    </lineage>
</organism>
<keyword evidence="2" id="KW-0472">Membrane</keyword>
<evidence type="ECO:0000313" key="5">
    <source>
        <dbReference type="Proteomes" id="UP000549765"/>
    </source>
</evidence>
<evidence type="ECO:0000256" key="2">
    <source>
        <dbReference type="SAM" id="Phobius"/>
    </source>
</evidence>
<dbReference type="GO" id="GO:0003677">
    <property type="term" value="F:DNA binding"/>
    <property type="evidence" value="ECO:0007669"/>
    <property type="project" value="UniProtKB-KW"/>
</dbReference>
<dbReference type="SUPFAM" id="SSF47413">
    <property type="entry name" value="lambda repressor-like DNA-binding domains"/>
    <property type="match status" value="1"/>
</dbReference>
<dbReference type="InterPro" id="IPR001387">
    <property type="entry name" value="Cro/C1-type_HTH"/>
</dbReference>
<dbReference type="Proteomes" id="UP000549765">
    <property type="component" value="Unassembled WGS sequence"/>
</dbReference>
<keyword evidence="2" id="KW-0812">Transmembrane</keyword>
<feature type="domain" description="HTH cro/C1-type" evidence="3">
    <location>
        <begin position="7"/>
        <end position="62"/>
    </location>
</feature>
<dbReference type="AlphaFoldDB" id="A0A7X6N4A8"/>
<keyword evidence="1" id="KW-0238">DNA-binding</keyword>
<dbReference type="PANTHER" id="PTHR46558">
    <property type="entry name" value="TRACRIPTIONAL REGULATORY PROTEIN-RELATED-RELATED"/>
    <property type="match status" value="1"/>
</dbReference>
<dbReference type="Pfam" id="PF01381">
    <property type="entry name" value="HTH_3"/>
    <property type="match status" value="1"/>
</dbReference>
<dbReference type="PROSITE" id="PS50943">
    <property type="entry name" value="HTH_CROC1"/>
    <property type="match status" value="1"/>
</dbReference>
<evidence type="ECO:0000256" key="1">
    <source>
        <dbReference type="ARBA" id="ARBA00023125"/>
    </source>
</evidence>
<name>A0A7X6N4A8_9LACO</name>
<reference evidence="4 5" key="1">
    <citation type="submission" date="2020-04" db="EMBL/GenBank/DDBJ databases">
        <title>MicrobeNet Type strains.</title>
        <authorList>
            <person name="Nicholson A.C."/>
        </authorList>
    </citation>
    <scope>NUCLEOTIDE SEQUENCE [LARGE SCALE GENOMIC DNA]</scope>
    <source>
        <strain evidence="4 5">CCUG 61472</strain>
    </source>
</reference>
<dbReference type="SMART" id="SM00530">
    <property type="entry name" value="HTH_XRE"/>
    <property type="match status" value="1"/>
</dbReference>
<dbReference type="CDD" id="cd00093">
    <property type="entry name" value="HTH_XRE"/>
    <property type="match status" value="1"/>
</dbReference>
<dbReference type="PANTHER" id="PTHR46558:SF4">
    <property type="entry name" value="DNA-BIDING PHAGE PROTEIN"/>
    <property type="match status" value="1"/>
</dbReference>
<keyword evidence="2" id="KW-1133">Transmembrane helix</keyword>